<feature type="transmembrane region" description="Helical" evidence="1">
    <location>
        <begin position="9"/>
        <end position="28"/>
    </location>
</feature>
<feature type="transmembrane region" description="Helical" evidence="1">
    <location>
        <begin position="34"/>
        <end position="54"/>
    </location>
</feature>
<gene>
    <name evidence="2" type="ORF">OR37_03750</name>
</gene>
<keyword evidence="1" id="KW-0812">Transmembrane</keyword>
<keyword evidence="3" id="KW-1185">Reference proteome</keyword>
<evidence type="ECO:0000256" key="1">
    <source>
        <dbReference type="SAM" id="Phobius"/>
    </source>
</evidence>
<accession>R0CVE7</accession>
<reference evidence="2 3" key="1">
    <citation type="journal article" date="2013" name="Genome Announc.">
        <title>Draft Genome Sequence for Caulobacter sp. Strain OR37, a Bacterium Tolerant to Heavy Metals.</title>
        <authorList>
            <person name="Utturkar S.M."/>
            <person name="Bollmann A."/>
            <person name="Brzoska R.M."/>
            <person name="Klingeman D.M."/>
            <person name="Epstein S.E."/>
            <person name="Palumbo A.V."/>
            <person name="Brown S.D."/>
        </authorList>
    </citation>
    <scope>NUCLEOTIDE SEQUENCE [LARGE SCALE GENOMIC DNA]</scope>
    <source>
        <strain evidence="2 3">OR37</strain>
    </source>
</reference>
<dbReference type="RefSeq" id="WP_004623451.1">
    <property type="nucleotide sequence ID" value="NZ_APMP01000034.1"/>
</dbReference>
<feature type="transmembrane region" description="Helical" evidence="1">
    <location>
        <begin position="121"/>
        <end position="138"/>
    </location>
</feature>
<dbReference type="Proteomes" id="UP000013063">
    <property type="component" value="Unassembled WGS sequence"/>
</dbReference>
<protein>
    <submittedName>
        <fullName evidence="2">Uncharacterized protein</fullName>
    </submittedName>
</protein>
<evidence type="ECO:0000313" key="2">
    <source>
        <dbReference type="EMBL" id="ENZ80335.1"/>
    </source>
</evidence>
<dbReference type="OrthoDB" id="7188958at2"/>
<keyword evidence="1" id="KW-0472">Membrane</keyword>
<dbReference type="EMBL" id="APMP01000034">
    <property type="protein sequence ID" value="ENZ80335.1"/>
    <property type="molecule type" value="Genomic_DNA"/>
</dbReference>
<sequence length="174" mass="18253">MDRRVVLRLAGRAAVAGAMIDVLGPAIYPRLAEPWPHLIYVAIDLLLLLAMLGVWSASQKAAGPLGLVGFVIAVLGVMLVRTSSAKIFGEASYMIAASVWSIGMAIWSADLFRAKALFRKAGGLWILALALGLATMAIKVEGLASHLPKLAFSVGFVAAGLDLFKAARGGPERA</sequence>
<name>R0CVE7_CAUVI</name>
<feature type="transmembrane region" description="Helical" evidence="1">
    <location>
        <begin position="61"/>
        <end position="79"/>
    </location>
</feature>
<feature type="transmembrane region" description="Helical" evidence="1">
    <location>
        <begin position="91"/>
        <end position="109"/>
    </location>
</feature>
<dbReference type="eggNOG" id="ENOG5033KHC">
    <property type="taxonomic scope" value="Bacteria"/>
</dbReference>
<organism evidence="2 3">
    <name type="scientific">Caulobacter vibrioides OR37</name>
    <dbReference type="NCBI Taxonomy" id="1292034"/>
    <lineage>
        <taxon>Bacteria</taxon>
        <taxon>Pseudomonadati</taxon>
        <taxon>Pseudomonadota</taxon>
        <taxon>Alphaproteobacteria</taxon>
        <taxon>Caulobacterales</taxon>
        <taxon>Caulobacteraceae</taxon>
        <taxon>Caulobacter</taxon>
    </lineage>
</organism>
<proteinExistence type="predicted"/>
<dbReference type="STRING" id="1292034.OR37_03750"/>
<keyword evidence="1" id="KW-1133">Transmembrane helix</keyword>
<evidence type="ECO:0000313" key="3">
    <source>
        <dbReference type="Proteomes" id="UP000013063"/>
    </source>
</evidence>
<comment type="caution">
    <text evidence="2">The sequence shown here is derived from an EMBL/GenBank/DDBJ whole genome shotgun (WGS) entry which is preliminary data.</text>
</comment>
<dbReference type="PATRIC" id="fig|1292034.3.peg.3720"/>
<dbReference type="AlphaFoldDB" id="R0CVE7"/>